<dbReference type="AlphaFoldDB" id="A0A0V0XW54"/>
<evidence type="ECO:0000313" key="3">
    <source>
        <dbReference type="Proteomes" id="UP000054815"/>
    </source>
</evidence>
<keyword evidence="1" id="KW-0472">Membrane</keyword>
<protein>
    <submittedName>
        <fullName evidence="2">Uncharacterized protein</fullName>
    </submittedName>
</protein>
<feature type="transmembrane region" description="Helical" evidence="1">
    <location>
        <begin position="44"/>
        <end position="61"/>
    </location>
</feature>
<feature type="transmembrane region" description="Helical" evidence="1">
    <location>
        <begin position="15"/>
        <end position="38"/>
    </location>
</feature>
<organism evidence="2 3">
    <name type="scientific">Trichinella pseudospiralis</name>
    <name type="common">Parasitic roundworm</name>
    <dbReference type="NCBI Taxonomy" id="6337"/>
    <lineage>
        <taxon>Eukaryota</taxon>
        <taxon>Metazoa</taxon>
        <taxon>Ecdysozoa</taxon>
        <taxon>Nematoda</taxon>
        <taxon>Enoplea</taxon>
        <taxon>Dorylaimia</taxon>
        <taxon>Trichinellida</taxon>
        <taxon>Trichinellidae</taxon>
        <taxon>Trichinella</taxon>
    </lineage>
</organism>
<evidence type="ECO:0000313" key="2">
    <source>
        <dbReference type="EMBL" id="KRX92305.1"/>
    </source>
</evidence>
<sequence>LFMVALGARKFNANFYTNFLTAFFFTSFYVKYLCLVFWNLQQAAVVLLMSMTMYGKVGLLCRHLPYQASMKLFLYGFRVSTCFLSPYA</sequence>
<proteinExistence type="predicted"/>
<feature type="non-terminal residue" evidence="2">
    <location>
        <position position="88"/>
    </location>
</feature>
<dbReference type="Proteomes" id="UP000054815">
    <property type="component" value="Unassembled WGS sequence"/>
</dbReference>
<keyword evidence="1" id="KW-0812">Transmembrane</keyword>
<evidence type="ECO:0000256" key="1">
    <source>
        <dbReference type="SAM" id="Phobius"/>
    </source>
</evidence>
<keyword evidence="1" id="KW-1133">Transmembrane helix</keyword>
<feature type="non-terminal residue" evidence="2">
    <location>
        <position position="1"/>
    </location>
</feature>
<dbReference type="EMBL" id="JYDU01000115">
    <property type="protein sequence ID" value="KRX92305.1"/>
    <property type="molecule type" value="Genomic_DNA"/>
</dbReference>
<gene>
    <name evidence="2" type="ORF">T4E_4085</name>
</gene>
<comment type="caution">
    <text evidence="2">The sequence shown here is derived from an EMBL/GenBank/DDBJ whole genome shotgun (WGS) entry which is preliminary data.</text>
</comment>
<accession>A0A0V0XW54</accession>
<reference evidence="2 3" key="1">
    <citation type="submission" date="2015-01" db="EMBL/GenBank/DDBJ databases">
        <title>Evolution of Trichinella species and genotypes.</title>
        <authorList>
            <person name="Korhonen P.K."/>
            <person name="Edoardo P."/>
            <person name="Giuseppe L.R."/>
            <person name="Gasser R.B."/>
        </authorList>
    </citation>
    <scope>NUCLEOTIDE SEQUENCE [LARGE SCALE GENOMIC DNA]</scope>
    <source>
        <strain evidence="2">ISS141</strain>
    </source>
</reference>
<name>A0A0V0XW54_TRIPS</name>